<dbReference type="EMBL" id="JACHJD010000039">
    <property type="protein sequence ID" value="MBB5109804.1"/>
    <property type="molecule type" value="Genomic_DNA"/>
</dbReference>
<evidence type="ECO:0000313" key="2">
    <source>
        <dbReference type="Proteomes" id="UP000549009"/>
    </source>
</evidence>
<comment type="caution">
    <text evidence="1">The sequence shown here is derived from an EMBL/GenBank/DDBJ whole genome shotgun (WGS) entry which is preliminary data.</text>
</comment>
<reference evidence="1 2" key="1">
    <citation type="submission" date="2020-08" db="EMBL/GenBank/DDBJ databases">
        <title>Genomic Encyclopedia of Type Strains, Phase III (KMG-III): the genomes of soil and plant-associated and newly described type strains.</title>
        <authorList>
            <person name="Whitman W."/>
        </authorList>
    </citation>
    <scope>NUCLEOTIDE SEQUENCE [LARGE SCALE GENOMIC DNA]</scope>
    <source>
        <strain evidence="1 2">CECT 3146</strain>
    </source>
</reference>
<dbReference type="CDD" id="cd00688">
    <property type="entry name" value="ISOPREN_C2_like"/>
    <property type="match status" value="1"/>
</dbReference>
<dbReference type="UniPathway" id="UPA00337"/>
<keyword evidence="2" id="KW-1185">Reference proteome</keyword>
<dbReference type="RefSeq" id="WP_184926816.1">
    <property type="nucleotide sequence ID" value="NZ_BMSQ01000045.1"/>
</dbReference>
<dbReference type="Proteomes" id="UP000549009">
    <property type="component" value="Unassembled WGS sequence"/>
</dbReference>
<name>A0A7W8B3Q4_STRST</name>
<dbReference type="Gene3D" id="1.50.10.20">
    <property type="match status" value="1"/>
</dbReference>
<protein>
    <recommendedName>
        <fullName evidence="3">Squalene cyclase C-terminal domain-containing protein</fullName>
    </recommendedName>
</protein>
<dbReference type="SUPFAM" id="SSF48239">
    <property type="entry name" value="Terpenoid cyclases/Protein prenyltransferases"/>
    <property type="match status" value="1"/>
</dbReference>
<proteinExistence type="predicted"/>
<organism evidence="1 2">
    <name type="scientific">Streptomyces spectabilis</name>
    <dbReference type="NCBI Taxonomy" id="68270"/>
    <lineage>
        <taxon>Bacteria</taxon>
        <taxon>Bacillati</taxon>
        <taxon>Actinomycetota</taxon>
        <taxon>Actinomycetes</taxon>
        <taxon>Kitasatosporales</taxon>
        <taxon>Streptomycetaceae</taxon>
        <taxon>Streptomyces</taxon>
    </lineage>
</organism>
<accession>A0A7W8B3Q4</accession>
<dbReference type="AlphaFoldDB" id="A0A7W8B3Q4"/>
<gene>
    <name evidence="1" type="ORF">FHS40_008934</name>
</gene>
<sequence>MLRLLEAEQVESATQAAIRRFLATTRAAGRLSEIDRVLLAAVLDRQAPYGAEVVDDLMKRFDHFTAARKRVLLQSILYAVGAIDTVVLPDRATFAAEQFQAWKQVEMTAGKCLILHARGLQSRVDEQDLTALAAAVRPDRIWEGNILVQLMIMHALRRYPGYGDVIRSGLPPLLAAQRPDGGFSLAVSIECTGFGGMSLIEAGVGGELATRIGQWLVSGQTTSGGWTYNPLSGQTDVETTALSLETLLRIDPHRYADALARGCRFLASMENDDGGYPLYNQANPSAVAQTAEAVSVFALCDPDRYASRIARGVRFLIDKQQDNGTFELDWHLSEGGSMMRAVHALRDALDASALPDPTAQAAGRVIDRTVQRLLETRNSDGGWGYTAGDPSNPVSTGFTLTALGMAWVRTGLHEGASYLCARQDLDGAIPASSDGYSPRMFLLELKSATAGFILRGLTHALRALE</sequence>
<evidence type="ECO:0008006" key="3">
    <source>
        <dbReference type="Google" id="ProtNLM"/>
    </source>
</evidence>
<evidence type="ECO:0000313" key="1">
    <source>
        <dbReference type="EMBL" id="MBB5109804.1"/>
    </source>
</evidence>
<dbReference type="InterPro" id="IPR008930">
    <property type="entry name" value="Terpenoid_cyclase/PrenylTrfase"/>
</dbReference>